<evidence type="ECO:0000313" key="2">
    <source>
        <dbReference type="Proteomes" id="UP000258379"/>
    </source>
</evidence>
<accession>A0A2I1KN63</accession>
<gene>
    <name evidence="1" type="ORF">CG405_04305</name>
</gene>
<proteinExistence type="predicted"/>
<dbReference type="EMBL" id="NNRU01000003">
    <property type="protein sequence ID" value="RFT28997.1"/>
    <property type="molecule type" value="Genomic_DNA"/>
</dbReference>
<organism evidence="1 2">
    <name type="scientific">Gardnerella vaginalis</name>
    <dbReference type="NCBI Taxonomy" id="2702"/>
    <lineage>
        <taxon>Bacteria</taxon>
        <taxon>Bacillati</taxon>
        <taxon>Actinomycetota</taxon>
        <taxon>Actinomycetes</taxon>
        <taxon>Bifidobacteriales</taxon>
        <taxon>Bifidobacteriaceae</taxon>
        <taxon>Gardnerella</taxon>
    </lineage>
</organism>
<reference evidence="1 2" key="1">
    <citation type="submission" date="2017-07" db="EMBL/GenBank/DDBJ databases">
        <title>A comparative genomics approach to explaining the enigmatic role of Gardnerella vaginalis in the vaginal microbiome.</title>
        <authorList>
            <person name="Vancuren S.J."/>
            <person name="Hill J.E."/>
        </authorList>
    </citation>
    <scope>NUCLEOTIDE SEQUENCE [LARGE SCALE GENOMIC DNA]</scope>
    <source>
        <strain evidence="1 2">WP023</strain>
    </source>
</reference>
<dbReference type="Proteomes" id="UP000258379">
    <property type="component" value="Unassembled WGS sequence"/>
</dbReference>
<sequence>MKIKRVISQNKRFKENKKARRVDAPSSIYLQALNNHSTITVPSKNSTANYPQQSTHKISITRIHCEKRKLSKTVKTSNAILQENLRQKSKKTTTVESKIIEVSALKNTQHAHR</sequence>
<name>A0A2I1KN63_GARVA</name>
<protein>
    <submittedName>
        <fullName evidence="1">Uncharacterized protein</fullName>
    </submittedName>
</protein>
<dbReference type="AlphaFoldDB" id="A0A2I1KN63"/>
<comment type="caution">
    <text evidence="1">The sequence shown here is derived from an EMBL/GenBank/DDBJ whole genome shotgun (WGS) entry which is preliminary data.</text>
</comment>
<evidence type="ECO:0000313" key="1">
    <source>
        <dbReference type="EMBL" id="RFT28997.1"/>
    </source>
</evidence>